<accession>A0A545T0R9</accession>
<dbReference type="Proteomes" id="UP000319732">
    <property type="component" value="Unassembled WGS sequence"/>
</dbReference>
<dbReference type="RefSeq" id="WP_142928892.1">
    <property type="nucleotide sequence ID" value="NZ_ML660101.1"/>
</dbReference>
<protein>
    <submittedName>
        <fullName evidence="1">Uncharacterized protein</fullName>
    </submittedName>
</protein>
<comment type="caution">
    <text evidence="1">The sequence shown here is derived from an EMBL/GenBank/DDBJ whole genome shotgun (WGS) entry which is preliminary data.</text>
</comment>
<evidence type="ECO:0000313" key="2">
    <source>
        <dbReference type="Proteomes" id="UP000319732"/>
    </source>
</evidence>
<evidence type="ECO:0000313" key="1">
    <source>
        <dbReference type="EMBL" id="TQV70791.1"/>
    </source>
</evidence>
<keyword evidence="2" id="KW-1185">Reference proteome</keyword>
<sequence>MAGNLHHRFRELLNVVEAFNASLDENLVICEIEDNPIFINFDYKPISQSGCNLNITIDKCVPCFLTINIGKKIFYEEYEGQRLPNADYLNELMNSVSQGCVTEEETFSLGKCILHKGHVKLDSYEDIQVERKSIFGCMMPSRSKKSYEYKPWTSA</sequence>
<gene>
    <name evidence="1" type="ORF">FKG94_20925</name>
</gene>
<proteinExistence type="predicted"/>
<name>A0A545T0R9_9GAMM</name>
<dbReference type="AlphaFoldDB" id="A0A545T0R9"/>
<reference evidence="1 2" key="1">
    <citation type="submission" date="2019-06" db="EMBL/GenBank/DDBJ databases">
        <title>Whole genome sequence for Cellvibrionaceae sp. R142.</title>
        <authorList>
            <person name="Wang G."/>
        </authorList>
    </citation>
    <scope>NUCLEOTIDE SEQUENCE [LARGE SCALE GENOMIC DNA]</scope>
    <source>
        <strain evidence="1 2">R142</strain>
    </source>
</reference>
<dbReference type="EMBL" id="VHSG01000023">
    <property type="protein sequence ID" value="TQV70791.1"/>
    <property type="molecule type" value="Genomic_DNA"/>
</dbReference>
<organism evidence="1 2">
    <name type="scientific">Exilibacterium tricleocarpae</name>
    <dbReference type="NCBI Taxonomy" id="2591008"/>
    <lineage>
        <taxon>Bacteria</taxon>
        <taxon>Pseudomonadati</taxon>
        <taxon>Pseudomonadota</taxon>
        <taxon>Gammaproteobacteria</taxon>
        <taxon>Cellvibrionales</taxon>
        <taxon>Cellvibrionaceae</taxon>
        <taxon>Exilibacterium</taxon>
    </lineage>
</organism>